<reference evidence="1" key="1">
    <citation type="journal article" date="2023" name="IMA Fungus">
        <title>Comparative genomic study of the Penicillium genus elucidates a diverse pangenome and 15 lateral gene transfer events.</title>
        <authorList>
            <person name="Petersen C."/>
            <person name="Sorensen T."/>
            <person name="Nielsen M.R."/>
            <person name="Sondergaard T.E."/>
            <person name="Sorensen J.L."/>
            <person name="Fitzpatrick D.A."/>
            <person name="Frisvad J.C."/>
            <person name="Nielsen K.L."/>
        </authorList>
    </citation>
    <scope>NUCLEOTIDE SEQUENCE</scope>
    <source>
        <strain evidence="1">IBT 15450</strain>
    </source>
</reference>
<comment type="caution">
    <text evidence="1">The sequence shown here is derived from an EMBL/GenBank/DDBJ whole genome shotgun (WGS) entry which is preliminary data.</text>
</comment>
<evidence type="ECO:0000313" key="1">
    <source>
        <dbReference type="EMBL" id="KAJ6037855.1"/>
    </source>
</evidence>
<dbReference type="AlphaFoldDB" id="A0AAD6I9G2"/>
<evidence type="ECO:0000313" key="2">
    <source>
        <dbReference type="Proteomes" id="UP001219568"/>
    </source>
</evidence>
<name>A0AAD6I9G2_PENCN</name>
<reference evidence="1" key="2">
    <citation type="submission" date="2023-01" db="EMBL/GenBank/DDBJ databases">
        <authorList>
            <person name="Petersen C."/>
        </authorList>
    </citation>
    <scope>NUCLEOTIDE SEQUENCE</scope>
    <source>
        <strain evidence="1">IBT 15450</strain>
    </source>
</reference>
<sequence>MICVLCKKEPQLVDARGHFEEDVSNRTASSKLRGPLFTLCTADVTPPLRTDVAAGLRVYG</sequence>
<gene>
    <name evidence="1" type="ORF">N7460_007626</name>
</gene>
<dbReference type="Proteomes" id="UP001219568">
    <property type="component" value="Unassembled WGS sequence"/>
</dbReference>
<keyword evidence="2" id="KW-1185">Reference proteome</keyword>
<dbReference type="EMBL" id="JAQJZL010000009">
    <property type="protein sequence ID" value="KAJ6037855.1"/>
    <property type="molecule type" value="Genomic_DNA"/>
</dbReference>
<protein>
    <submittedName>
        <fullName evidence="1">Uncharacterized protein</fullName>
    </submittedName>
</protein>
<accession>A0AAD6I9G2</accession>
<proteinExistence type="predicted"/>
<organism evidence="1 2">
    <name type="scientific">Penicillium canescens</name>
    <dbReference type="NCBI Taxonomy" id="5083"/>
    <lineage>
        <taxon>Eukaryota</taxon>
        <taxon>Fungi</taxon>
        <taxon>Dikarya</taxon>
        <taxon>Ascomycota</taxon>
        <taxon>Pezizomycotina</taxon>
        <taxon>Eurotiomycetes</taxon>
        <taxon>Eurotiomycetidae</taxon>
        <taxon>Eurotiales</taxon>
        <taxon>Aspergillaceae</taxon>
        <taxon>Penicillium</taxon>
    </lineage>
</organism>